<accession>A0ABW4S0X7</accession>
<evidence type="ECO:0000313" key="6">
    <source>
        <dbReference type="EMBL" id="MFD1910728.1"/>
    </source>
</evidence>
<protein>
    <submittedName>
        <fullName evidence="6">DoxX family membrane protein</fullName>
    </submittedName>
</protein>
<comment type="caution">
    <text evidence="6">The sequence shown here is derived from an EMBL/GenBank/DDBJ whole genome shotgun (WGS) entry which is preliminary data.</text>
</comment>
<proteinExistence type="predicted"/>
<name>A0ABW4S0X7_9RHOB</name>
<keyword evidence="3 5" id="KW-1133">Transmembrane helix</keyword>
<dbReference type="EMBL" id="JBHUGH010000001">
    <property type="protein sequence ID" value="MFD1910728.1"/>
    <property type="molecule type" value="Genomic_DNA"/>
</dbReference>
<dbReference type="Pfam" id="PF07681">
    <property type="entry name" value="DoxX"/>
    <property type="match status" value="1"/>
</dbReference>
<evidence type="ECO:0000256" key="3">
    <source>
        <dbReference type="ARBA" id="ARBA00022989"/>
    </source>
</evidence>
<evidence type="ECO:0000313" key="7">
    <source>
        <dbReference type="Proteomes" id="UP001597353"/>
    </source>
</evidence>
<evidence type="ECO:0000256" key="1">
    <source>
        <dbReference type="ARBA" id="ARBA00004141"/>
    </source>
</evidence>
<evidence type="ECO:0000256" key="5">
    <source>
        <dbReference type="SAM" id="Phobius"/>
    </source>
</evidence>
<feature type="transmembrane region" description="Helical" evidence="5">
    <location>
        <begin position="106"/>
        <end position="125"/>
    </location>
</feature>
<evidence type="ECO:0000256" key="2">
    <source>
        <dbReference type="ARBA" id="ARBA00022692"/>
    </source>
</evidence>
<comment type="subcellular location">
    <subcellularLocation>
        <location evidence="1">Membrane</location>
        <topology evidence="1">Multi-pass membrane protein</topology>
    </subcellularLocation>
</comment>
<dbReference type="Proteomes" id="UP001597353">
    <property type="component" value="Unassembled WGS sequence"/>
</dbReference>
<keyword evidence="2 5" id="KW-0812">Transmembrane</keyword>
<organism evidence="6 7">
    <name type="scientific">Halodurantibacterium flavum</name>
    <dbReference type="NCBI Taxonomy" id="1382802"/>
    <lineage>
        <taxon>Bacteria</taxon>
        <taxon>Pseudomonadati</taxon>
        <taxon>Pseudomonadota</taxon>
        <taxon>Alphaproteobacteria</taxon>
        <taxon>Rhodobacterales</taxon>
        <taxon>Paracoccaceae</taxon>
        <taxon>Halodurantibacterium</taxon>
    </lineage>
</organism>
<reference evidence="7" key="1">
    <citation type="journal article" date="2019" name="Int. J. Syst. Evol. Microbiol.">
        <title>The Global Catalogue of Microorganisms (GCM) 10K type strain sequencing project: providing services to taxonomists for standard genome sequencing and annotation.</title>
        <authorList>
            <consortium name="The Broad Institute Genomics Platform"/>
            <consortium name="The Broad Institute Genome Sequencing Center for Infectious Disease"/>
            <person name="Wu L."/>
            <person name="Ma J."/>
        </authorList>
    </citation>
    <scope>NUCLEOTIDE SEQUENCE [LARGE SCALE GENOMIC DNA]</scope>
    <source>
        <strain evidence="7">CGMCC 4.7242</strain>
    </source>
</reference>
<gene>
    <name evidence="6" type="ORF">ACFSGJ_00705</name>
</gene>
<dbReference type="RefSeq" id="WP_390258608.1">
    <property type="nucleotide sequence ID" value="NZ_JBHUGH010000001.1"/>
</dbReference>
<feature type="transmembrane region" description="Helical" evidence="5">
    <location>
        <begin position="74"/>
        <end position="94"/>
    </location>
</feature>
<dbReference type="InterPro" id="IPR032808">
    <property type="entry name" value="DoxX"/>
</dbReference>
<keyword evidence="7" id="KW-1185">Reference proteome</keyword>
<sequence>MTTAEHILVGIAALLVTAPYWVSAGLKTLWFRATIAEMQALGVEPARPIAQATILVQAFGSAALVLNIFPLAGVLALAAFTVAATCVGHAFWRLPAGERLNGANGFLANVGLVGGLICVALLRYLP</sequence>
<keyword evidence="4 5" id="KW-0472">Membrane</keyword>
<evidence type="ECO:0000256" key="4">
    <source>
        <dbReference type="ARBA" id="ARBA00023136"/>
    </source>
</evidence>